<name>A0A3N4LLB7_9PEZI</name>
<feature type="compositionally biased region" description="Polar residues" evidence="1">
    <location>
        <begin position="1"/>
        <end position="10"/>
    </location>
</feature>
<feature type="region of interest" description="Disordered" evidence="1">
    <location>
        <begin position="1"/>
        <end position="21"/>
    </location>
</feature>
<reference evidence="2 3" key="1">
    <citation type="journal article" date="2018" name="Nat. Ecol. Evol.">
        <title>Pezizomycetes genomes reveal the molecular basis of ectomycorrhizal truffle lifestyle.</title>
        <authorList>
            <person name="Murat C."/>
            <person name="Payen T."/>
            <person name="Noel B."/>
            <person name="Kuo A."/>
            <person name="Morin E."/>
            <person name="Chen J."/>
            <person name="Kohler A."/>
            <person name="Krizsan K."/>
            <person name="Balestrini R."/>
            <person name="Da Silva C."/>
            <person name="Montanini B."/>
            <person name="Hainaut M."/>
            <person name="Levati E."/>
            <person name="Barry K.W."/>
            <person name="Belfiori B."/>
            <person name="Cichocki N."/>
            <person name="Clum A."/>
            <person name="Dockter R.B."/>
            <person name="Fauchery L."/>
            <person name="Guy J."/>
            <person name="Iotti M."/>
            <person name="Le Tacon F."/>
            <person name="Lindquist E.A."/>
            <person name="Lipzen A."/>
            <person name="Malagnac F."/>
            <person name="Mello A."/>
            <person name="Molinier V."/>
            <person name="Miyauchi S."/>
            <person name="Poulain J."/>
            <person name="Riccioni C."/>
            <person name="Rubini A."/>
            <person name="Sitrit Y."/>
            <person name="Splivallo R."/>
            <person name="Traeger S."/>
            <person name="Wang M."/>
            <person name="Zifcakova L."/>
            <person name="Wipf D."/>
            <person name="Zambonelli A."/>
            <person name="Paolocci F."/>
            <person name="Nowrousian M."/>
            <person name="Ottonello S."/>
            <person name="Baldrian P."/>
            <person name="Spatafora J.W."/>
            <person name="Henrissat B."/>
            <person name="Nagy L.G."/>
            <person name="Aury J.M."/>
            <person name="Wincker P."/>
            <person name="Grigoriev I.V."/>
            <person name="Bonfante P."/>
            <person name="Martin F.M."/>
        </authorList>
    </citation>
    <scope>NUCLEOTIDE SEQUENCE [LARGE SCALE GENOMIC DNA]</scope>
    <source>
        <strain evidence="2 3">ATCC MYA-4762</strain>
    </source>
</reference>
<dbReference type="InParanoid" id="A0A3N4LLB7"/>
<evidence type="ECO:0000256" key="1">
    <source>
        <dbReference type="SAM" id="MobiDB-lite"/>
    </source>
</evidence>
<accession>A0A3N4LLB7</accession>
<dbReference type="OrthoDB" id="5365583at2759"/>
<dbReference type="AlphaFoldDB" id="A0A3N4LLB7"/>
<keyword evidence="3" id="KW-1185">Reference proteome</keyword>
<dbReference type="PANTHER" id="PTHR33129:SF1">
    <property type="entry name" value="ATP-BINDING PROTEIN"/>
    <property type="match status" value="1"/>
</dbReference>
<evidence type="ECO:0000313" key="2">
    <source>
        <dbReference type="EMBL" id="RPB23684.1"/>
    </source>
</evidence>
<dbReference type="Proteomes" id="UP000267821">
    <property type="component" value="Unassembled WGS sequence"/>
</dbReference>
<dbReference type="InterPro" id="IPR052980">
    <property type="entry name" value="Crinkler_effector"/>
</dbReference>
<dbReference type="EMBL" id="ML121545">
    <property type="protein sequence ID" value="RPB23684.1"/>
    <property type="molecule type" value="Genomic_DNA"/>
</dbReference>
<proteinExistence type="predicted"/>
<gene>
    <name evidence="2" type="ORF">L211DRAFT_786563</name>
</gene>
<dbReference type="PANTHER" id="PTHR33129">
    <property type="entry name" value="PROTEIN KINASE DOMAIN-CONTAINING PROTEIN-RELATED"/>
    <property type="match status" value="1"/>
</dbReference>
<organism evidence="2 3">
    <name type="scientific">Terfezia boudieri ATCC MYA-4762</name>
    <dbReference type="NCBI Taxonomy" id="1051890"/>
    <lineage>
        <taxon>Eukaryota</taxon>
        <taxon>Fungi</taxon>
        <taxon>Dikarya</taxon>
        <taxon>Ascomycota</taxon>
        <taxon>Pezizomycotina</taxon>
        <taxon>Pezizomycetes</taxon>
        <taxon>Pezizales</taxon>
        <taxon>Pezizaceae</taxon>
        <taxon>Terfezia</taxon>
    </lineage>
</organism>
<evidence type="ECO:0000313" key="3">
    <source>
        <dbReference type="Proteomes" id="UP000267821"/>
    </source>
</evidence>
<protein>
    <submittedName>
        <fullName evidence="2">Uncharacterized protein</fullName>
    </submittedName>
</protein>
<sequence length="543" mass="61754">MSPSRDTFQSTKDEPETQTQSNYTKLSLRRVIAEYLQENDNHHVPADWDDILPCNANELLYCDVYVDMLSYIIQFEKDAGYSGDQEHSVRRSLNETGFIITGQPGIGKTWFQSVILVERLLNGEITILQVGTEFEYTHFVFDAFGVRYLENIHPLDPIFNDTRVWALADHTPLGYLDGNSRLQWLVIVTSSPTRTNFKRFQKAVSLQVYYMPAWSWGEVVVASGIREDYGLQALWKFYVRYGPIARLLLQDLDGNHSPEFLRRVTKAYELNLEDKITEVLKHDPSTWSLDNFGIHDSHAIILLKPKISPARGVPKLSSVTFVRSIITPEIGRRMGIVAGERVKEKARLLYNFLLGSPYTTSAASWIFEGRGHNIFHIGANYTATLLTPLHRLRENYDGFNDDSKLAATVSDLKQKLQFRKGLSRFNRNLSNLYLMLTYSNLGGVDSLVITLGNPDSSQPRAIFFQFTVAQKHTVSAHSMSKIWDCLPAEVKRVPPALVFVVSTRNRESYIGKTQSIESGGEGKPELWPQFLLTLTDEEIFGPL</sequence>